<dbReference type="Proteomes" id="UP000239757">
    <property type="component" value="Unassembled WGS sequence"/>
</dbReference>
<reference evidence="1 2" key="1">
    <citation type="submission" date="2015-01" db="EMBL/GenBank/DDBJ databases">
        <title>Genome of allotetraploid Gossypium barbadense reveals genomic plasticity and fiber elongation in cotton evolution.</title>
        <authorList>
            <person name="Chen X."/>
            <person name="Liu X."/>
            <person name="Zhao B."/>
            <person name="Zheng H."/>
            <person name="Hu Y."/>
            <person name="Lu G."/>
            <person name="Yang C."/>
            <person name="Chen J."/>
            <person name="Shan C."/>
            <person name="Zhang L."/>
            <person name="Zhou Y."/>
            <person name="Wang L."/>
            <person name="Guo W."/>
            <person name="Bai Y."/>
            <person name="Ruan J."/>
            <person name="Shangguan X."/>
            <person name="Mao Y."/>
            <person name="Jiang J."/>
            <person name="Zhu Y."/>
            <person name="Lei J."/>
            <person name="Kang H."/>
            <person name="Chen S."/>
            <person name="He X."/>
            <person name="Wang R."/>
            <person name="Wang Y."/>
            <person name="Chen J."/>
            <person name="Wang L."/>
            <person name="Yu S."/>
            <person name="Wang B."/>
            <person name="Wei J."/>
            <person name="Song S."/>
            <person name="Lu X."/>
            <person name="Gao Z."/>
            <person name="Gu W."/>
            <person name="Deng X."/>
            <person name="Ma D."/>
            <person name="Wang S."/>
            <person name="Liang W."/>
            <person name="Fang L."/>
            <person name="Cai C."/>
            <person name="Zhu X."/>
            <person name="Zhou B."/>
            <person name="Zhang Y."/>
            <person name="Chen Z."/>
            <person name="Xu S."/>
            <person name="Zhu R."/>
            <person name="Wang S."/>
            <person name="Zhang T."/>
            <person name="Zhao G."/>
        </authorList>
    </citation>
    <scope>NUCLEOTIDE SEQUENCE [LARGE SCALE GENOMIC DNA]</scope>
    <source>
        <strain evidence="2">cv. Xinhai21</strain>
        <tissue evidence="1">Leaf</tissue>
    </source>
</reference>
<evidence type="ECO:0000313" key="1">
    <source>
        <dbReference type="EMBL" id="PPS15512.1"/>
    </source>
</evidence>
<gene>
    <name evidence="1" type="ORF">GOBAR_AA05065</name>
</gene>
<name>A0A2P5YIU2_GOSBA</name>
<proteinExistence type="predicted"/>
<dbReference type="AlphaFoldDB" id="A0A2P5YIU2"/>
<accession>A0A2P5YIU2</accession>
<sequence>MVFEIGRIGAHGHVARPCHSSFASPTPVYVGARPCCFGRLDHGRWARTCRMPVLIWHDCPRPCHKAVLIFALFSHGRIARTCCLSWYWHSLRHACGAGRVVLENLCSVSHLSLTYLSVPWSWWCEEFTLLIPTINFIKIRFWTSTIYLERTEFGMNYLNCAVWENDKYYKRDFSIRFRGGNPRVYCI</sequence>
<evidence type="ECO:0000313" key="2">
    <source>
        <dbReference type="Proteomes" id="UP000239757"/>
    </source>
</evidence>
<dbReference type="EMBL" id="KZ663145">
    <property type="protein sequence ID" value="PPS15512.1"/>
    <property type="molecule type" value="Genomic_DNA"/>
</dbReference>
<protein>
    <submittedName>
        <fullName evidence="1">Uncharacterized protein</fullName>
    </submittedName>
</protein>
<organism evidence="1 2">
    <name type="scientific">Gossypium barbadense</name>
    <name type="common">Sea Island cotton</name>
    <name type="synonym">Hibiscus barbadensis</name>
    <dbReference type="NCBI Taxonomy" id="3634"/>
    <lineage>
        <taxon>Eukaryota</taxon>
        <taxon>Viridiplantae</taxon>
        <taxon>Streptophyta</taxon>
        <taxon>Embryophyta</taxon>
        <taxon>Tracheophyta</taxon>
        <taxon>Spermatophyta</taxon>
        <taxon>Magnoliopsida</taxon>
        <taxon>eudicotyledons</taxon>
        <taxon>Gunneridae</taxon>
        <taxon>Pentapetalae</taxon>
        <taxon>rosids</taxon>
        <taxon>malvids</taxon>
        <taxon>Malvales</taxon>
        <taxon>Malvaceae</taxon>
        <taxon>Malvoideae</taxon>
        <taxon>Gossypium</taxon>
    </lineage>
</organism>